<dbReference type="AlphaFoldDB" id="A0A4Z2F2B9"/>
<feature type="region of interest" description="Disordered" evidence="1">
    <location>
        <begin position="1"/>
        <end position="25"/>
    </location>
</feature>
<evidence type="ECO:0000313" key="3">
    <source>
        <dbReference type="Proteomes" id="UP000314294"/>
    </source>
</evidence>
<accession>A0A4Z2F2B9</accession>
<gene>
    <name evidence="2" type="ORF">EYF80_054638</name>
</gene>
<name>A0A4Z2F2B9_9TELE</name>
<reference evidence="2 3" key="1">
    <citation type="submission" date="2019-03" db="EMBL/GenBank/DDBJ databases">
        <title>First draft genome of Liparis tanakae, snailfish: a comprehensive survey of snailfish specific genes.</title>
        <authorList>
            <person name="Kim W."/>
            <person name="Song I."/>
            <person name="Jeong J.-H."/>
            <person name="Kim D."/>
            <person name="Kim S."/>
            <person name="Ryu S."/>
            <person name="Song J.Y."/>
            <person name="Lee S.K."/>
        </authorList>
    </citation>
    <scope>NUCLEOTIDE SEQUENCE [LARGE SCALE GENOMIC DNA]</scope>
    <source>
        <tissue evidence="2">Muscle</tissue>
    </source>
</reference>
<proteinExistence type="predicted"/>
<organism evidence="2 3">
    <name type="scientific">Liparis tanakae</name>
    <name type="common">Tanaka's snailfish</name>
    <dbReference type="NCBI Taxonomy" id="230148"/>
    <lineage>
        <taxon>Eukaryota</taxon>
        <taxon>Metazoa</taxon>
        <taxon>Chordata</taxon>
        <taxon>Craniata</taxon>
        <taxon>Vertebrata</taxon>
        <taxon>Euteleostomi</taxon>
        <taxon>Actinopterygii</taxon>
        <taxon>Neopterygii</taxon>
        <taxon>Teleostei</taxon>
        <taxon>Neoteleostei</taxon>
        <taxon>Acanthomorphata</taxon>
        <taxon>Eupercaria</taxon>
        <taxon>Perciformes</taxon>
        <taxon>Cottioidei</taxon>
        <taxon>Cottales</taxon>
        <taxon>Liparidae</taxon>
        <taxon>Liparis</taxon>
    </lineage>
</organism>
<evidence type="ECO:0000256" key="1">
    <source>
        <dbReference type="SAM" id="MobiDB-lite"/>
    </source>
</evidence>
<sequence>MDACHGARHAPLAPERRAPSAPAVTGSCPLIYHTRSPGEGVQRSSPNVSTSADPRIRCLDYGLIAAQTSAAENRLPPRLRQLPVPDKAS</sequence>
<evidence type="ECO:0000313" key="2">
    <source>
        <dbReference type="EMBL" id="TNN35198.1"/>
    </source>
</evidence>
<protein>
    <submittedName>
        <fullName evidence="2">Uncharacterized protein</fullName>
    </submittedName>
</protein>
<comment type="caution">
    <text evidence="2">The sequence shown here is derived from an EMBL/GenBank/DDBJ whole genome shotgun (WGS) entry which is preliminary data.</text>
</comment>
<dbReference type="EMBL" id="SRLO01001812">
    <property type="protein sequence ID" value="TNN35198.1"/>
    <property type="molecule type" value="Genomic_DNA"/>
</dbReference>
<dbReference type="Proteomes" id="UP000314294">
    <property type="component" value="Unassembled WGS sequence"/>
</dbReference>
<keyword evidence="3" id="KW-1185">Reference proteome</keyword>